<dbReference type="Pfam" id="PF07715">
    <property type="entry name" value="Plug"/>
    <property type="match status" value="1"/>
</dbReference>
<evidence type="ECO:0000313" key="16">
    <source>
        <dbReference type="Proteomes" id="UP000316778"/>
    </source>
</evidence>
<feature type="chain" id="PRO_5021906755" evidence="12">
    <location>
        <begin position="23"/>
        <end position="689"/>
    </location>
</feature>
<keyword evidence="8 15" id="KW-0675">Receptor</keyword>
<sequence>MRTPSAIHLCCFFLLTFTAAFAQSKEDTSRITRLNEITVTASAMPVELRKVASSVTVLKASDPEMKQVQTIDDALSYMPGVSVNRGRGLTTTGSHTTVTLRGTGAAGRTLILKDGIPLNDTYTGGVNQWNSLATNSIARVEVVRGPGSSIYGSNSMGGTINLVTENPTLKPTFGADLRYGSMNTLIAGIKGGKAFRNGFGVIAFAEYKRTDGYQYMADSLWKSYYRKPTQELLNVNGKLSYQLNERSKLEGIVDYYMERPASGTATIYKENSRTNNYLLRYSGHNQLFEYNLSAYYNRIDQETDAVRWNNSEAAFNTPYYNSRVPVQVFGFIGKVSRTIWHNRITLGTDIRSSKLDSRKYYDGKGNQDYSGNQHFLSFFINDDVTIGSRLDLNVGLRYDNWQNNNGKFHDNQSGTDISIHYDNASSGVFSPKAGLVWHLSDQLRLRTVYAMGFKAPAMYYMYNATPLGSSFRLGNPDLKPERMVYSIEAGVDYSLGKVLELSGTAYASRYKDFLDAVLIDPAKVPDYFDPGGLPVRQYINIGQVNLHGVEASLRYKITPQLTAIASYFYNRSKITRYETNTAYEGNEVDDNPRHQVNGGLAFAGSRIVDVSLWLRYTGSSFSDLENSKDKMIGAYTVADIRAARKIGKFTVYGTMLNLFDKQYFGSYTSPTSYYLAPGRAVNLGVSYLL</sequence>
<evidence type="ECO:0000256" key="5">
    <source>
        <dbReference type="ARBA" id="ARBA00022729"/>
    </source>
</evidence>
<comment type="similarity">
    <text evidence="10 11">Belongs to the TonB-dependent receptor family.</text>
</comment>
<evidence type="ECO:0000256" key="12">
    <source>
        <dbReference type="SAM" id="SignalP"/>
    </source>
</evidence>
<dbReference type="CDD" id="cd01347">
    <property type="entry name" value="ligand_gated_channel"/>
    <property type="match status" value="1"/>
</dbReference>
<dbReference type="InterPro" id="IPR000531">
    <property type="entry name" value="Beta-barrel_TonB"/>
</dbReference>
<evidence type="ECO:0000256" key="8">
    <source>
        <dbReference type="ARBA" id="ARBA00023170"/>
    </source>
</evidence>
<dbReference type="Proteomes" id="UP000316778">
    <property type="component" value="Unassembled WGS sequence"/>
</dbReference>
<dbReference type="PANTHER" id="PTHR30069">
    <property type="entry name" value="TONB-DEPENDENT OUTER MEMBRANE RECEPTOR"/>
    <property type="match status" value="1"/>
</dbReference>
<dbReference type="InterPro" id="IPR036942">
    <property type="entry name" value="Beta-barrel_TonB_sf"/>
</dbReference>
<dbReference type="GO" id="GO:0009279">
    <property type="term" value="C:cell outer membrane"/>
    <property type="evidence" value="ECO:0007669"/>
    <property type="project" value="UniProtKB-SubCell"/>
</dbReference>
<reference evidence="15 16" key="1">
    <citation type="journal article" date="2013" name="Stand. Genomic Sci.">
        <title>Genomic Encyclopedia of Type Strains, Phase I: The one thousand microbial genomes (KMG-I) project.</title>
        <authorList>
            <person name="Kyrpides N.C."/>
            <person name="Woyke T."/>
            <person name="Eisen J.A."/>
            <person name="Garrity G."/>
            <person name="Lilburn T.G."/>
            <person name="Beck B.J."/>
            <person name="Whitman W.B."/>
            <person name="Hugenholtz P."/>
            <person name="Klenk H.P."/>
        </authorList>
    </citation>
    <scope>NUCLEOTIDE SEQUENCE [LARGE SCALE GENOMIC DNA]</scope>
    <source>
        <strain evidence="15 16">DSM 13484</strain>
    </source>
</reference>
<dbReference type="Gene3D" id="2.40.170.20">
    <property type="entry name" value="TonB-dependent receptor, beta-barrel domain"/>
    <property type="match status" value="1"/>
</dbReference>
<feature type="domain" description="TonB-dependent receptor-like beta-barrel" evidence="13">
    <location>
        <begin position="251"/>
        <end position="658"/>
    </location>
</feature>
<evidence type="ECO:0000256" key="9">
    <source>
        <dbReference type="ARBA" id="ARBA00023237"/>
    </source>
</evidence>
<evidence type="ECO:0000256" key="7">
    <source>
        <dbReference type="ARBA" id="ARBA00023136"/>
    </source>
</evidence>
<organism evidence="15 16">
    <name type="scientific">Chitinophaga japonensis</name>
    <name type="common">Flexibacter japonensis</name>
    <dbReference type="NCBI Taxonomy" id="104662"/>
    <lineage>
        <taxon>Bacteria</taxon>
        <taxon>Pseudomonadati</taxon>
        <taxon>Bacteroidota</taxon>
        <taxon>Chitinophagia</taxon>
        <taxon>Chitinophagales</taxon>
        <taxon>Chitinophagaceae</taxon>
        <taxon>Chitinophaga</taxon>
    </lineage>
</organism>
<evidence type="ECO:0000256" key="1">
    <source>
        <dbReference type="ARBA" id="ARBA00004571"/>
    </source>
</evidence>
<dbReference type="AlphaFoldDB" id="A0A562ST94"/>
<keyword evidence="6 11" id="KW-0798">TonB box</keyword>
<evidence type="ECO:0000256" key="10">
    <source>
        <dbReference type="PROSITE-ProRule" id="PRU01360"/>
    </source>
</evidence>
<dbReference type="PROSITE" id="PS52016">
    <property type="entry name" value="TONB_DEPENDENT_REC_3"/>
    <property type="match status" value="1"/>
</dbReference>
<evidence type="ECO:0000256" key="2">
    <source>
        <dbReference type="ARBA" id="ARBA00022448"/>
    </source>
</evidence>
<accession>A0A562ST94</accession>
<dbReference type="EMBL" id="VLLG01000005">
    <property type="protein sequence ID" value="TWI84432.1"/>
    <property type="molecule type" value="Genomic_DNA"/>
</dbReference>
<dbReference type="RefSeq" id="WP_145718086.1">
    <property type="nucleotide sequence ID" value="NZ_BAAAFY010000002.1"/>
</dbReference>
<evidence type="ECO:0000256" key="4">
    <source>
        <dbReference type="ARBA" id="ARBA00022692"/>
    </source>
</evidence>
<proteinExistence type="inferred from homology"/>
<evidence type="ECO:0000256" key="11">
    <source>
        <dbReference type="RuleBase" id="RU003357"/>
    </source>
</evidence>
<feature type="signal peptide" evidence="12">
    <location>
        <begin position="1"/>
        <end position="22"/>
    </location>
</feature>
<keyword evidence="2 10" id="KW-0813">Transport</keyword>
<protein>
    <submittedName>
        <fullName evidence="15">Iron complex outermembrane receptor protein</fullName>
    </submittedName>
</protein>
<evidence type="ECO:0000256" key="6">
    <source>
        <dbReference type="ARBA" id="ARBA00023077"/>
    </source>
</evidence>
<dbReference type="GO" id="GO:0015344">
    <property type="term" value="F:siderophore uptake transmembrane transporter activity"/>
    <property type="evidence" value="ECO:0007669"/>
    <property type="project" value="TreeGrafter"/>
</dbReference>
<dbReference type="InterPro" id="IPR039426">
    <property type="entry name" value="TonB-dep_rcpt-like"/>
</dbReference>
<evidence type="ECO:0000313" key="15">
    <source>
        <dbReference type="EMBL" id="TWI84432.1"/>
    </source>
</evidence>
<keyword evidence="5 12" id="KW-0732">Signal</keyword>
<keyword evidence="7 10" id="KW-0472">Membrane</keyword>
<dbReference type="OrthoDB" id="9764669at2"/>
<gene>
    <name evidence="15" type="ORF">LX66_4802</name>
</gene>
<dbReference type="SUPFAM" id="SSF56935">
    <property type="entry name" value="Porins"/>
    <property type="match status" value="1"/>
</dbReference>
<dbReference type="PANTHER" id="PTHR30069:SF29">
    <property type="entry name" value="HEMOGLOBIN AND HEMOGLOBIN-HAPTOGLOBIN-BINDING PROTEIN 1-RELATED"/>
    <property type="match status" value="1"/>
</dbReference>
<evidence type="ECO:0000256" key="3">
    <source>
        <dbReference type="ARBA" id="ARBA00022452"/>
    </source>
</evidence>
<feature type="domain" description="TonB-dependent receptor plug" evidence="14">
    <location>
        <begin position="48"/>
        <end position="159"/>
    </location>
</feature>
<name>A0A562ST94_CHIJA</name>
<keyword evidence="9 10" id="KW-0998">Cell outer membrane</keyword>
<keyword evidence="16" id="KW-1185">Reference proteome</keyword>
<dbReference type="InterPro" id="IPR012910">
    <property type="entry name" value="Plug_dom"/>
</dbReference>
<dbReference type="Gene3D" id="2.170.130.10">
    <property type="entry name" value="TonB-dependent receptor, plug domain"/>
    <property type="match status" value="1"/>
</dbReference>
<comment type="caution">
    <text evidence="15">The sequence shown here is derived from an EMBL/GenBank/DDBJ whole genome shotgun (WGS) entry which is preliminary data.</text>
</comment>
<dbReference type="GO" id="GO:0044718">
    <property type="term" value="P:siderophore transmembrane transport"/>
    <property type="evidence" value="ECO:0007669"/>
    <property type="project" value="TreeGrafter"/>
</dbReference>
<dbReference type="Pfam" id="PF00593">
    <property type="entry name" value="TonB_dep_Rec_b-barrel"/>
    <property type="match status" value="1"/>
</dbReference>
<comment type="subcellular location">
    <subcellularLocation>
        <location evidence="1 10">Cell outer membrane</location>
        <topology evidence="1 10">Multi-pass membrane protein</topology>
    </subcellularLocation>
</comment>
<dbReference type="InterPro" id="IPR037066">
    <property type="entry name" value="Plug_dom_sf"/>
</dbReference>
<keyword evidence="3 10" id="KW-1134">Transmembrane beta strand</keyword>
<keyword evidence="4 10" id="KW-0812">Transmembrane</keyword>
<evidence type="ECO:0000259" key="13">
    <source>
        <dbReference type="Pfam" id="PF00593"/>
    </source>
</evidence>
<evidence type="ECO:0000259" key="14">
    <source>
        <dbReference type="Pfam" id="PF07715"/>
    </source>
</evidence>